<dbReference type="Proteomes" id="UP000289340">
    <property type="component" value="Chromosome 11"/>
</dbReference>
<evidence type="ECO:0000256" key="2">
    <source>
        <dbReference type="SAM" id="Phobius"/>
    </source>
</evidence>
<dbReference type="InterPro" id="IPR001841">
    <property type="entry name" value="Znf_RING"/>
</dbReference>
<gene>
    <name evidence="4" type="ORF">D0Y65_031346</name>
</gene>
<comment type="caution">
    <text evidence="4">The sequence shown here is derived from an EMBL/GenBank/DDBJ whole genome shotgun (WGS) entry which is preliminary data.</text>
</comment>
<keyword evidence="2" id="KW-1133">Transmembrane helix</keyword>
<feature type="transmembrane region" description="Helical" evidence="2">
    <location>
        <begin position="42"/>
        <end position="60"/>
    </location>
</feature>
<keyword evidence="1" id="KW-0862">Zinc</keyword>
<dbReference type="PROSITE" id="PS50089">
    <property type="entry name" value="ZF_RING_2"/>
    <property type="match status" value="1"/>
</dbReference>
<dbReference type="SMART" id="SM00184">
    <property type="entry name" value="RING"/>
    <property type="match status" value="1"/>
</dbReference>
<keyword evidence="2" id="KW-0812">Transmembrane</keyword>
<evidence type="ECO:0000313" key="4">
    <source>
        <dbReference type="EMBL" id="RZB82105.1"/>
    </source>
</evidence>
<evidence type="ECO:0000259" key="3">
    <source>
        <dbReference type="PROSITE" id="PS50089"/>
    </source>
</evidence>
<reference evidence="4 5" key="1">
    <citation type="submission" date="2018-09" db="EMBL/GenBank/DDBJ databases">
        <title>A high-quality reference genome of wild soybean provides a powerful tool to mine soybean genomes.</title>
        <authorList>
            <person name="Xie M."/>
            <person name="Chung C.Y.L."/>
            <person name="Li M.-W."/>
            <person name="Wong F.-L."/>
            <person name="Chan T.-F."/>
            <person name="Lam H.-M."/>
        </authorList>
    </citation>
    <scope>NUCLEOTIDE SEQUENCE [LARGE SCALE GENOMIC DNA]</scope>
    <source>
        <strain evidence="5">cv. W05</strain>
        <tissue evidence="4">Hypocotyl of etiolated seedlings</tissue>
    </source>
</reference>
<protein>
    <recommendedName>
        <fullName evidence="3">RING-type domain-containing protein</fullName>
    </recommendedName>
</protein>
<feature type="transmembrane region" description="Helical" evidence="2">
    <location>
        <begin position="66"/>
        <end position="83"/>
    </location>
</feature>
<proteinExistence type="predicted"/>
<evidence type="ECO:0000313" key="5">
    <source>
        <dbReference type="Proteomes" id="UP000289340"/>
    </source>
</evidence>
<keyword evidence="2" id="KW-0472">Membrane</keyword>
<feature type="domain" description="RING-type" evidence="3">
    <location>
        <begin position="179"/>
        <end position="223"/>
    </location>
</feature>
<dbReference type="SUPFAM" id="SSF57850">
    <property type="entry name" value="RING/U-box"/>
    <property type="match status" value="1"/>
</dbReference>
<name>A0A445I892_GLYSO</name>
<evidence type="ECO:0000256" key="1">
    <source>
        <dbReference type="PROSITE-ProRule" id="PRU00175"/>
    </source>
</evidence>
<keyword evidence="5" id="KW-1185">Reference proteome</keyword>
<dbReference type="InterPro" id="IPR013083">
    <property type="entry name" value="Znf_RING/FYVE/PHD"/>
</dbReference>
<dbReference type="GO" id="GO:0008270">
    <property type="term" value="F:zinc ion binding"/>
    <property type="evidence" value="ECO:0007669"/>
    <property type="project" value="UniProtKB-KW"/>
</dbReference>
<sequence length="231" mass="26214">MNDVNRILVGASESLNEQCESSPSLQWHESSCIFQFECRAEALWPLLFLTFMFIIVLITIDHASTGIFIFLGSILGLFLWYWLGSLVLDRDNWDNSHDVDDERTREFQNIESSNASDPQNSLPLTRTRIVIASVRARREPWQDVQPFSFAPRAHAARLSMRALPPAICFQGDDESQRDCPICMEDFKNGELIQPFGVCVHEFHLSCVNSWLLGGGKTTCPVCRKDLSISVD</sequence>
<dbReference type="PANTHER" id="PTHR45676:SF41">
    <property type="entry name" value="RING-H2 FINGER PROTEIN ATL66"/>
    <property type="match status" value="1"/>
</dbReference>
<dbReference type="EMBL" id="QZWG01000011">
    <property type="protein sequence ID" value="RZB82105.1"/>
    <property type="molecule type" value="Genomic_DNA"/>
</dbReference>
<dbReference type="AlphaFoldDB" id="A0A445I892"/>
<dbReference type="PANTHER" id="PTHR45676">
    <property type="entry name" value="RING-H2 FINGER PROTEIN ATL51-RELATED"/>
    <property type="match status" value="1"/>
</dbReference>
<organism evidence="4 5">
    <name type="scientific">Glycine soja</name>
    <name type="common">Wild soybean</name>
    <dbReference type="NCBI Taxonomy" id="3848"/>
    <lineage>
        <taxon>Eukaryota</taxon>
        <taxon>Viridiplantae</taxon>
        <taxon>Streptophyta</taxon>
        <taxon>Embryophyta</taxon>
        <taxon>Tracheophyta</taxon>
        <taxon>Spermatophyta</taxon>
        <taxon>Magnoliopsida</taxon>
        <taxon>eudicotyledons</taxon>
        <taxon>Gunneridae</taxon>
        <taxon>Pentapetalae</taxon>
        <taxon>rosids</taxon>
        <taxon>fabids</taxon>
        <taxon>Fabales</taxon>
        <taxon>Fabaceae</taxon>
        <taxon>Papilionoideae</taxon>
        <taxon>50 kb inversion clade</taxon>
        <taxon>NPAAA clade</taxon>
        <taxon>indigoferoid/millettioid clade</taxon>
        <taxon>Phaseoleae</taxon>
        <taxon>Glycine</taxon>
        <taxon>Glycine subgen. Soja</taxon>
    </lineage>
</organism>
<accession>A0A445I892</accession>
<dbReference type="Gene3D" id="3.30.40.10">
    <property type="entry name" value="Zinc/RING finger domain, C3HC4 (zinc finger)"/>
    <property type="match status" value="1"/>
</dbReference>
<keyword evidence="1" id="KW-0479">Metal-binding</keyword>
<keyword evidence="1" id="KW-0863">Zinc-finger</keyword>
<dbReference type="Pfam" id="PF13639">
    <property type="entry name" value="zf-RING_2"/>
    <property type="match status" value="1"/>
</dbReference>